<feature type="region of interest" description="Disordered" evidence="1">
    <location>
        <begin position="34"/>
        <end position="63"/>
    </location>
</feature>
<protein>
    <submittedName>
        <fullName evidence="2">Uncharacterized protein</fullName>
    </submittedName>
</protein>
<dbReference type="EMBL" id="BJOC01000040">
    <property type="protein sequence ID" value="GED23597.1"/>
    <property type="molecule type" value="Genomic_DNA"/>
</dbReference>
<feature type="compositionally biased region" description="Basic and acidic residues" evidence="1">
    <location>
        <begin position="54"/>
        <end position="63"/>
    </location>
</feature>
<evidence type="ECO:0000313" key="3">
    <source>
        <dbReference type="Proteomes" id="UP000319812"/>
    </source>
</evidence>
<sequence>MAETVIDLIKTDVHRRSEPWRYLEAVELATNRLVPPSAAPGADRQHAAGPLYDEQQRQAKKEA</sequence>
<keyword evidence="3" id="KW-1185">Reference proteome</keyword>
<dbReference type="Proteomes" id="UP000319812">
    <property type="component" value="Unassembled WGS sequence"/>
</dbReference>
<organism evidence="2 3">
    <name type="scientific">Halomonas halmophila</name>
    <dbReference type="NCBI Taxonomy" id="252"/>
    <lineage>
        <taxon>Bacteria</taxon>
        <taxon>Pseudomonadati</taxon>
        <taxon>Pseudomonadota</taxon>
        <taxon>Gammaproteobacteria</taxon>
        <taxon>Oceanospirillales</taxon>
        <taxon>Halomonadaceae</taxon>
        <taxon>Halomonas</taxon>
    </lineage>
</organism>
<gene>
    <name evidence="2" type="ORF">HHA01_25740</name>
</gene>
<comment type="caution">
    <text evidence="2">The sequence shown here is derived from an EMBL/GenBank/DDBJ whole genome shotgun (WGS) entry which is preliminary data.</text>
</comment>
<name>A0A4Y4F296_9GAMM</name>
<evidence type="ECO:0000313" key="2">
    <source>
        <dbReference type="EMBL" id="GED23597.1"/>
    </source>
</evidence>
<accession>A0A4Y4F296</accession>
<reference evidence="2 3" key="1">
    <citation type="submission" date="2019-06" db="EMBL/GenBank/DDBJ databases">
        <title>Whole genome shotgun sequence of Halomonas halmophila NBRC 15537.</title>
        <authorList>
            <person name="Hosoyama A."/>
            <person name="Uohara A."/>
            <person name="Ohji S."/>
            <person name="Ichikawa N."/>
        </authorList>
    </citation>
    <scope>NUCLEOTIDE SEQUENCE [LARGE SCALE GENOMIC DNA]</scope>
    <source>
        <strain evidence="2 3">NBRC 15537</strain>
    </source>
</reference>
<dbReference type="AlphaFoldDB" id="A0A4Y4F296"/>
<evidence type="ECO:0000256" key="1">
    <source>
        <dbReference type="SAM" id="MobiDB-lite"/>
    </source>
</evidence>
<proteinExistence type="predicted"/>